<accession>A0A6G0WF41</accession>
<evidence type="ECO:0008006" key="3">
    <source>
        <dbReference type="Google" id="ProtNLM"/>
    </source>
</evidence>
<protein>
    <recommendedName>
        <fullName evidence="3">START domain-containing protein</fullName>
    </recommendedName>
</protein>
<proteinExistence type="predicted"/>
<sequence length="229" mass="26125">MKLPLPKDFFQCPPLSDKDKACLRQVGREASLDMVQLTQDPNTVTWQPVSFSDRNVRIFRGHDRTKPPSTITWCGITQLQATIEEVADLFRAETTEQYQDYCRMFSKDLLDGATLYTLTQPTAAFPRHYIGVKWHVAETAFVIRNRDFVNVEAQFDVEFEGRRGWVRVMRSVQLTCCPDFESLLGLVRAWHYCSGHLFLETDRPGYLAHTHCSKAHSTATPAALSPLAP</sequence>
<dbReference type="Proteomes" id="UP000481153">
    <property type="component" value="Unassembled WGS sequence"/>
</dbReference>
<dbReference type="VEuPathDB" id="FungiDB:AeMF1_021367"/>
<dbReference type="AlphaFoldDB" id="A0A6G0WF41"/>
<dbReference type="PANTHER" id="PTHR13510">
    <property type="entry name" value="FYVE-FINGER-CONTAINING RAB5 EFFECTOR PROTEIN RABENOSYN-5-RELATED"/>
    <property type="match status" value="1"/>
</dbReference>
<dbReference type="PANTHER" id="PTHR13510:SF44">
    <property type="entry name" value="RABENOSYN-5"/>
    <property type="match status" value="1"/>
</dbReference>
<keyword evidence="2" id="KW-1185">Reference proteome</keyword>
<dbReference type="EMBL" id="VJMJ01000223">
    <property type="protein sequence ID" value="KAF0726176.1"/>
    <property type="molecule type" value="Genomic_DNA"/>
</dbReference>
<evidence type="ECO:0000313" key="1">
    <source>
        <dbReference type="EMBL" id="KAF0726176.1"/>
    </source>
</evidence>
<organism evidence="1 2">
    <name type="scientific">Aphanomyces euteiches</name>
    <dbReference type="NCBI Taxonomy" id="100861"/>
    <lineage>
        <taxon>Eukaryota</taxon>
        <taxon>Sar</taxon>
        <taxon>Stramenopiles</taxon>
        <taxon>Oomycota</taxon>
        <taxon>Saprolegniomycetes</taxon>
        <taxon>Saprolegniales</taxon>
        <taxon>Verrucalvaceae</taxon>
        <taxon>Aphanomyces</taxon>
    </lineage>
</organism>
<dbReference type="Gene3D" id="3.30.530.20">
    <property type="match status" value="1"/>
</dbReference>
<gene>
    <name evidence="1" type="ORF">Ae201684_015508</name>
</gene>
<name>A0A6G0WF41_9STRA</name>
<dbReference type="InterPro" id="IPR052727">
    <property type="entry name" value="Rab4/Rab5_effector"/>
</dbReference>
<dbReference type="InterPro" id="IPR023393">
    <property type="entry name" value="START-like_dom_sf"/>
</dbReference>
<dbReference type="SUPFAM" id="SSF55961">
    <property type="entry name" value="Bet v1-like"/>
    <property type="match status" value="1"/>
</dbReference>
<comment type="caution">
    <text evidence="1">The sequence shown here is derived from an EMBL/GenBank/DDBJ whole genome shotgun (WGS) entry which is preliminary data.</text>
</comment>
<reference evidence="1 2" key="1">
    <citation type="submission" date="2019-07" db="EMBL/GenBank/DDBJ databases">
        <title>Genomics analysis of Aphanomyces spp. identifies a new class of oomycete effector associated with host adaptation.</title>
        <authorList>
            <person name="Gaulin E."/>
        </authorList>
    </citation>
    <scope>NUCLEOTIDE SEQUENCE [LARGE SCALE GENOMIC DNA]</scope>
    <source>
        <strain evidence="1 2">ATCC 201684</strain>
    </source>
</reference>
<evidence type="ECO:0000313" key="2">
    <source>
        <dbReference type="Proteomes" id="UP000481153"/>
    </source>
</evidence>